<accession>A0A091BYE8</accession>
<dbReference type="Proteomes" id="UP000029382">
    <property type="component" value="Unassembled WGS sequence"/>
</dbReference>
<gene>
    <name evidence="1" type="ORF">H702_00885</name>
</gene>
<reference evidence="1 2" key="1">
    <citation type="journal article" date="2014" name="Genome Announc.">
        <title>Draft Genome Sequences of Streptococcus bovis Strains ATCC 33317 and JB1.</title>
        <authorList>
            <person name="Benahmed F.H."/>
            <person name="Gopinath G.R."/>
            <person name="Harbottle H."/>
            <person name="Cotta M.A."/>
            <person name="Luo Y."/>
            <person name="Henderson C."/>
            <person name="Teri P."/>
            <person name="Soppet D."/>
            <person name="Rasmussen M."/>
            <person name="Whitehead T.R."/>
            <person name="Davidson M."/>
        </authorList>
    </citation>
    <scope>NUCLEOTIDE SEQUENCE [LARGE SCALE GENOMIC DNA]</scope>
    <source>
        <strain evidence="1 2">JB1</strain>
    </source>
</reference>
<dbReference type="EMBL" id="AUZH01000002">
    <property type="protein sequence ID" value="KFN88802.1"/>
    <property type="molecule type" value="Genomic_DNA"/>
</dbReference>
<evidence type="ECO:0000313" key="2">
    <source>
        <dbReference type="Proteomes" id="UP000029382"/>
    </source>
</evidence>
<proteinExistence type="predicted"/>
<name>A0A091BYE8_STREI</name>
<evidence type="ECO:0000313" key="1">
    <source>
        <dbReference type="EMBL" id="KFN88802.1"/>
    </source>
</evidence>
<protein>
    <submittedName>
        <fullName evidence="1">Uncharacterized protein</fullName>
    </submittedName>
</protein>
<organism evidence="1 2">
    <name type="scientific">Streptococcus equinus JB1</name>
    <dbReference type="NCBI Taxonomy" id="1294274"/>
    <lineage>
        <taxon>Bacteria</taxon>
        <taxon>Bacillati</taxon>
        <taxon>Bacillota</taxon>
        <taxon>Bacilli</taxon>
        <taxon>Lactobacillales</taxon>
        <taxon>Streptococcaceae</taxon>
        <taxon>Streptococcus</taxon>
    </lineage>
</organism>
<comment type="caution">
    <text evidence="1">The sequence shown here is derived from an EMBL/GenBank/DDBJ whole genome shotgun (WGS) entry which is preliminary data.</text>
</comment>
<sequence>MKTEMKAVRKFEKTFLFTLLFSQKINQIVSNASNLIYFVIECTYKKGISQKINRRPI</sequence>
<dbReference type="AlphaFoldDB" id="A0A091BYE8"/>